<evidence type="ECO:0000313" key="1">
    <source>
        <dbReference type="EMBL" id="BCD96004.1"/>
    </source>
</evidence>
<sequence>MNSKQSTATPLDASNIMKLLILTLLMLSLPSYACTLDGIWKSHKKRTLAELYGSRITNSEKMKLAKVYGKAVIEYSNCNTKVVRYNGGTTTSTFEIIEDSHDSVVVKDVPSGDMTLLVKYDNCYKIPVKGMAFYEHYCRQ</sequence>
<dbReference type="KEGG" id="marq:MARGE09_P0203"/>
<accession>A0AAN2BIL6</accession>
<protein>
    <submittedName>
        <fullName evidence="1">Uncharacterized protein</fullName>
    </submittedName>
</protein>
<dbReference type="EMBL" id="AP023086">
    <property type="protein sequence ID" value="BCD96004.1"/>
    <property type="molecule type" value="Genomic_DNA"/>
</dbReference>
<reference evidence="1 2" key="1">
    <citation type="journal article" date="2022" name="IScience">
        <title>An ultrasensitive nanofiber-based assay for enzymatic hydrolysis and deep-sea microbial degradation of cellulose.</title>
        <authorList>
            <person name="Tsudome M."/>
            <person name="Tachioka M."/>
            <person name="Miyazaki M."/>
            <person name="Uchimura K."/>
            <person name="Tsuda M."/>
            <person name="Takaki Y."/>
            <person name="Deguchi S."/>
        </authorList>
    </citation>
    <scope>NUCLEOTIDE SEQUENCE [LARGE SCALE GENOMIC DNA]</scope>
    <source>
        <strain evidence="1 2">GE09</strain>
    </source>
</reference>
<dbReference type="Proteomes" id="UP001320119">
    <property type="component" value="Chromosome"/>
</dbReference>
<name>A0AAN2BIL6_9GAMM</name>
<evidence type="ECO:0000313" key="2">
    <source>
        <dbReference type="Proteomes" id="UP001320119"/>
    </source>
</evidence>
<dbReference type="AlphaFoldDB" id="A0AAN2BIL6"/>
<proteinExistence type="predicted"/>
<organism evidence="1 2">
    <name type="scientific">Marinagarivorans cellulosilyticus</name>
    <dbReference type="NCBI Taxonomy" id="2721545"/>
    <lineage>
        <taxon>Bacteria</taxon>
        <taxon>Pseudomonadati</taxon>
        <taxon>Pseudomonadota</taxon>
        <taxon>Gammaproteobacteria</taxon>
        <taxon>Cellvibrionales</taxon>
        <taxon>Cellvibrionaceae</taxon>
        <taxon>Marinagarivorans</taxon>
    </lineage>
</organism>
<keyword evidence="2" id="KW-1185">Reference proteome</keyword>
<gene>
    <name evidence="1" type="ORF">MARGE09_P0203</name>
</gene>